<dbReference type="PANTHER" id="PTHR38030:SF2">
    <property type="entry name" value="PROTOPORPHYRINOGEN IX DEHYDROGENASE [QUINONE]"/>
    <property type="match status" value="1"/>
</dbReference>
<dbReference type="OrthoDB" id="9795729at2"/>
<dbReference type="Proteomes" id="UP000055060">
    <property type="component" value="Unassembled WGS sequence"/>
</dbReference>
<evidence type="ECO:0000313" key="3">
    <source>
        <dbReference type="Proteomes" id="UP000055060"/>
    </source>
</evidence>
<dbReference type="Gene3D" id="3.40.50.360">
    <property type="match status" value="1"/>
</dbReference>
<accession>A0A0S7BNP5</accession>
<name>A0A0S7BNP5_9CHLR</name>
<organism evidence="2">
    <name type="scientific">Longilinea arvoryzae</name>
    <dbReference type="NCBI Taxonomy" id="360412"/>
    <lineage>
        <taxon>Bacteria</taxon>
        <taxon>Bacillati</taxon>
        <taxon>Chloroflexota</taxon>
        <taxon>Anaerolineae</taxon>
        <taxon>Anaerolineales</taxon>
        <taxon>Anaerolineaceae</taxon>
        <taxon>Longilinea</taxon>
    </lineage>
</organism>
<dbReference type="GO" id="GO:0010181">
    <property type="term" value="F:FMN binding"/>
    <property type="evidence" value="ECO:0007669"/>
    <property type="project" value="InterPro"/>
</dbReference>
<dbReference type="AlphaFoldDB" id="A0A0S7BNP5"/>
<dbReference type="STRING" id="360412.LARV_03483"/>
<keyword evidence="3" id="KW-1185">Reference proteome</keyword>
<dbReference type="InterPro" id="IPR026816">
    <property type="entry name" value="Flavodoxin_dom"/>
</dbReference>
<evidence type="ECO:0000313" key="2">
    <source>
        <dbReference type="EMBL" id="GAP15691.1"/>
    </source>
</evidence>
<gene>
    <name evidence="2" type="ORF">LARV_03483</name>
</gene>
<dbReference type="RefSeq" id="WP_083522672.1">
    <property type="nucleotide sequence ID" value="NZ_DF967972.1"/>
</dbReference>
<reference evidence="2" key="1">
    <citation type="submission" date="2015-07" db="EMBL/GenBank/DDBJ databases">
        <title>Draft Genome Sequences of Anaerolinea thermolimosa IMO-1, Bellilinea caldifistulae GOMI-1, Leptolinea tardivitalis YMTK-2, Levilinea saccharolytica KIBI-1,Longilinea arvoryzae KOME-1, Previously Described as Members of the Anaerolineaceae (Chloroflexi).</title>
        <authorList>
            <person name="Sekiguchi Y."/>
            <person name="Ohashi A."/>
            <person name="Matsuura N."/>
            <person name="Tourlousse M.D."/>
        </authorList>
    </citation>
    <scope>NUCLEOTIDE SEQUENCE [LARGE SCALE GENOMIC DNA]</scope>
    <source>
        <strain evidence="2">KOME-1</strain>
    </source>
</reference>
<protein>
    <submittedName>
        <fullName evidence="2">Flavodoxin</fullName>
    </submittedName>
</protein>
<dbReference type="PROSITE" id="PS50902">
    <property type="entry name" value="FLAVODOXIN_LIKE"/>
    <property type="match status" value="1"/>
</dbReference>
<dbReference type="SUPFAM" id="SSF52218">
    <property type="entry name" value="Flavoproteins"/>
    <property type="match status" value="1"/>
</dbReference>
<dbReference type="GO" id="GO:0070819">
    <property type="term" value="F:menaquinone-dependent protoporphyrinogen oxidase activity"/>
    <property type="evidence" value="ECO:0007669"/>
    <property type="project" value="TreeGrafter"/>
</dbReference>
<dbReference type="InterPro" id="IPR052200">
    <property type="entry name" value="Protoporphyrinogen_IX_DH"/>
</dbReference>
<proteinExistence type="predicted"/>
<dbReference type="InterPro" id="IPR029039">
    <property type="entry name" value="Flavoprotein-like_sf"/>
</dbReference>
<dbReference type="Pfam" id="PF12724">
    <property type="entry name" value="Flavodoxin_5"/>
    <property type="match status" value="1"/>
</dbReference>
<evidence type="ECO:0000259" key="1">
    <source>
        <dbReference type="PROSITE" id="PS50902"/>
    </source>
</evidence>
<dbReference type="GO" id="GO:0006783">
    <property type="term" value="P:heme biosynthetic process"/>
    <property type="evidence" value="ECO:0007669"/>
    <property type="project" value="TreeGrafter"/>
</dbReference>
<dbReference type="EMBL" id="DF967972">
    <property type="protein sequence ID" value="GAP15691.1"/>
    <property type="molecule type" value="Genomic_DNA"/>
</dbReference>
<dbReference type="InterPro" id="IPR008254">
    <property type="entry name" value="Flavodoxin/NO_synth"/>
</dbReference>
<dbReference type="PANTHER" id="PTHR38030">
    <property type="entry name" value="PROTOPORPHYRINOGEN IX DEHYDROGENASE [MENAQUINONE]"/>
    <property type="match status" value="1"/>
</dbReference>
<feature type="domain" description="Flavodoxin-like" evidence="1">
    <location>
        <begin position="5"/>
        <end position="168"/>
    </location>
</feature>
<sequence length="172" mass="19424">MNDKILVTYASKYGSTQEVAEAVAKTLREKGLNVELQRAAKVQTIEPYSAVVLGAPMYIGHFHGDARKFLARHQTALATHKTAFFALGPTEDNEKDWIETRKQFDQELANMPWFNPLARELFGGKMDPARFRFPDNLLTLLPASPLHNMPASDARNWDKIRAWAEGLAEQLI</sequence>